<protein>
    <submittedName>
        <fullName evidence="1">Uncharacterized protein</fullName>
    </submittedName>
</protein>
<evidence type="ECO:0000313" key="2">
    <source>
        <dbReference type="Proteomes" id="UP001283361"/>
    </source>
</evidence>
<name>A0AAE1DZM6_9GAST</name>
<dbReference type="EMBL" id="JAWDGP010001864">
    <property type="protein sequence ID" value="KAK3787468.1"/>
    <property type="molecule type" value="Genomic_DNA"/>
</dbReference>
<proteinExistence type="predicted"/>
<sequence length="96" mass="10834">MRNLLSCYASPLCTIRNDRAVKHSSVTGRGCERVDCSVFVAYLDSVQRFRSAIFAFRFLATPHDGNVIVEKLTTVNKYKMKCFNGLHTKERDVTGA</sequence>
<organism evidence="1 2">
    <name type="scientific">Elysia crispata</name>
    <name type="common">lettuce slug</name>
    <dbReference type="NCBI Taxonomy" id="231223"/>
    <lineage>
        <taxon>Eukaryota</taxon>
        <taxon>Metazoa</taxon>
        <taxon>Spiralia</taxon>
        <taxon>Lophotrochozoa</taxon>
        <taxon>Mollusca</taxon>
        <taxon>Gastropoda</taxon>
        <taxon>Heterobranchia</taxon>
        <taxon>Euthyneura</taxon>
        <taxon>Panpulmonata</taxon>
        <taxon>Sacoglossa</taxon>
        <taxon>Placobranchoidea</taxon>
        <taxon>Plakobranchidae</taxon>
        <taxon>Elysia</taxon>
    </lineage>
</organism>
<keyword evidence="2" id="KW-1185">Reference proteome</keyword>
<dbReference type="AlphaFoldDB" id="A0AAE1DZM6"/>
<reference evidence="1" key="1">
    <citation type="journal article" date="2023" name="G3 (Bethesda)">
        <title>A reference genome for the long-term kleptoplast-retaining sea slug Elysia crispata morphotype clarki.</title>
        <authorList>
            <person name="Eastman K.E."/>
            <person name="Pendleton A.L."/>
            <person name="Shaikh M.A."/>
            <person name="Suttiyut T."/>
            <person name="Ogas R."/>
            <person name="Tomko P."/>
            <person name="Gavelis G."/>
            <person name="Widhalm J.R."/>
            <person name="Wisecaver J.H."/>
        </authorList>
    </citation>
    <scope>NUCLEOTIDE SEQUENCE</scope>
    <source>
        <strain evidence="1">ECLA1</strain>
    </source>
</reference>
<evidence type="ECO:0000313" key="1">
    <source>
        <dbReference type="EMBL" id="KAK3787468.1"/>
    </source>
</evidence>
<gene>
    <name evidence="1" type="ORF">RRG08_025734</name>
</gene>
<dbReference type="Proteomes" id="UP001283361">
    <property type="component" value="Unassembled WGS sequence"/>
</dbReference>
<accession>A0AAE1DZM6</accession>
<comment type="caution">
    <text evidence="1">The sequence shown here is derived from an EMBL/GenBank/DDBJ whole genome shotgun (WGS) entry which is preliminary data.</text>
</comment>